<proteinExistence type="predicted"/>
<evidence type="ECO:0000313" key="2">
    <source>
        <dbReference type="EMBL" id="GBO29576.1"/>
    </source>
</evidence>
<sequence>MKATDDENSKENKRPRIKSKTTKDSEKMQEKPREKSKRIDVYYPPSKERLGSINVNICDRHKLEFDPSQFNFKPTTNTSFEGKSECDNETSSDSVDEKYHLQEFLQYEIYMTEIPKHLKKLKFL</sequence>
<dbReference type="AlphaFoldDB" id="A0A4Y2VZ63"/>
<comment type="caution">
    <text evidence="2">The sequence shown here is derived from an EMBL/GenBank/DDBJ whole genome shotgun (WGS) entry which is preliminary data.</text>
</comment>
<evidence type="ECO:0000256" key="1">
    <source>
        <dbReference type="SAM" id="MobiDB-lite"/>
    </source>
</evidence>
<name>A0A4Y2VZ63_ARAVE</name>
<dbReference type="Proteomes" id="UP000499080">
    <property type="component" value="Unassembled WGS sequence"/>
</dbReference>
<dbReference type="EMBL" id="BGPR01052743">
    <property type="protein sequence ID" value="GBO29576.1"/>
    <property type="molecule type" value="Genomic_DNA"/>
</dbReference>
<gene>
    <name evidence="2" type="ORF">AVEN_227077_1</name>
</gene>
<feature type="region of interest" description="Disordered" evidence="1">
    <location>
        <begin position="74"/>
        <end position="94"/>
    </location>
</feature>
<organism evidence="2 3">
    <name type="scientific">Araneus ventricosus</name>
    <name type="common">Orbweaver spider</name>
    <name type="synonym">Epeira ventricosa</name>
    <dbReference type="NCBI Taxonomy" id="182803"/>
    <lineage>
        <taxon>Eukaryota</taxon>
        <taxon>Metazoa</taxon>
        <taxon>Ecdysozoa</taxon>
        <taxon>Arthropoda</taxon>
        <taxon>Chelicerata</taxon>
        <taxon>Arachnida</taxon>
        <taxon>Araneae</taxon>
        <taxon>Araneomorphae</taxon>
        <taxon>Entelegynae</taxon>
        <taxon>Araneoidea</taxon>
        <taxon>Araneidae</taxon>
        <taxon>Araneus</taxon>
    </lineage>
</organism>
<feature type="region of interest" description="Disordered" evidence="1">
    <location>
        <begin position="1"/>
        <end position="43"/>
    </location>
</feature>
<reference evidence="2 3" key="1">
    <citation type="journal article" date="2019" name="Sci. Rep.">
        <title>Orb-weaving spider Araneus ventricosus genome elucidates the spidroin gene catalogue.</title>
        <authorList>
            <person name="Kono N."/>
            <person name="Nakamura H."/>
            <person name="Ohtoshi R."/>
            <person name="Moran D.A.P."/>
            <person name="Shinohara A."/>
            <person name="Yoshida Y."/>
            <person name="Fujiwara M."/>
            <person name="Mori M."/>
            <person name="Tomita M."/>
            <person name="Arakawa K."/>
        </authorList>
    </citation>
    <scope>NUCLEOTIDE SEQUENCE [LARGE SCALE GENOMIC DNA]</scope>
</reference>
<evidence type="ECO:0000313" key="3">
    <source>
        <dbReference type="Proteomes" id="UP000499080"/>
    </source>
</evidence>
<keyword evidence="3" id="KW-1185">Reference proteome</keyword>
<feature type="compositionally biased region" description="Basic and acidic residues" evidence="1">
    <location>
        <begin position="21"/>
        <end position="43"/>
    </location>
</feature>
<protein>
    <submittedName>
        <fullName evidence="2">Uncharacterized protein</fullName>
    </submittedName>
</protein>
<accession>A0A4Y2VZ63</accession>
<feature type="compositionally biased region" description="Basic and acidic residues" evidence="1">
    <location>
        <begin position="1"/>
        <end position="14"/>
    </location>
</feature>